<feature type="compositionally biased region" description="Low complexity" evidence="1">
    <location>
        <begin position="72"/>
        <end position="82"/>
    </location>
</feature>
<evidence type="ECO:0000256" key="2">
    <source>
        <dbReference type="SAM" id="Phobius"/>
    </source>
</evidence>
<keyword evidence="2" id="KW-0812">Transmembrane</keyword>
<feature type="region of interest" description="Disordered" evidence="1">
    <location>
        <begin position="1"/>
        <end position="85"/>
    </location>
</feature>
<keyword evidence="2" id="KW-0472">Membrane</keyword>
<feature type="compositionally biased region" description="Polar residues" evidence="1">
    <location>
        <begin position="30"/>
        <end position="40"/>
    </location>
</feature>
<dbReference type="AlphaFoldDB" id="A0A8H5ZPD5"/>
<evidence type="ECO:0000313" key="3">
    <source>
        <dbReference type="EMBL" id="KAF5852730.1"/>
    </source>
</evidence>
<gene>
    <name evidence="3" type="ORF">GGP41_008173</name>
</gene>
<sequence length="163" mass="17992">MGIPTTPTEAAPAYNDVINNHPVNRYMPSGSLSGYTTIPQSDDADQPPFTRETSDIEPNVYTHNTTSLPPSQQQQQQQQQQQPETFAQTITKLLLPQSDAQHKHCAACDEQVHTAARQKRESERYCCTMVAVTFITLFVCGMVLGVVIVNANAKKNKDLKGGM</sequence>
<dbReference type="Proteomes" id="UP000624244">
    <property type="component" value="Unassembled WGS sequence"/>
</dbReference>
<keyword evidence="2" id="KW-1133">Transmembrane helix</keyword>
<feature type="compositionally biased region" description="Polar residues" evidence="1">
    <location>
        <begin position="61"/>
        <end position="71"/>
    </location>
</feature>
<comment type="caution">
    <text evidence="3">The sequence shown here is derived from an EMBL/GenBank/DDBJ whole genome shotgun (WGS) entry which is preliminary data.</text>
</comment>
<dbReference type="EMBL" id="WNKQ01000003">
    <property type="protein sequence ID" value="KAF5852730.1"/>
    <property type="molecule type" value="Genomic_DNA"/>
</dbReference>
<evidence type="ECO:0008006" key="5">
    <source>
        <dbReference type="Google" id="ProtNLM"/>
    </source>
</evidence>
<evidence type="ECO:0000256" key="1">
    <source>
        <dbReference type="SAM" id="MobiDB-lite"/>
    </source>
</evidence>
<feature type="transmembrane region" description="Helical" evidence="2">
    <location>
        <begin position="129"/>
        <end position="153"/>
    </location>
</feature>
<protein>
    <recommendedName>
        <fullName evidence="5">LITAF domain-containing protein</fullName>
    </recommendedName>
</protein>
<organism evidence="3 4">
    <name type="scientific">Cochliobolus sativus</name>
    <name type="common">Common root rot and spot blotch fungus</name>
    <name type="synonym">Bipolaris sorokiniana</name>
    <dbReference type="NCBI Taxonomy" id="45130"/>
    <lineage>
        <taxon>Eukaryota</taxon>
        <taxon>Fungi</taxon>
        <taxon>Dikarya</taxon>
        <taxon>Ascomycota</taxon>
        <taxon>Pezizomycotina</taxon>
        <taxon>Dothideomycetes</taxon>
        <taxon>Pleosporomycetidae</taxon>
        <taxon>Pleosporales</taxon>
        <taxon>Pleosporineae</taxon>
        <taxon>Pleosporaceae</taxon>
        <taxon>Bipolaris</taxon>
    </lineage>
</organism>
<reference evidence="3" key="1">
    <citation type="submission" date="2019-11" db="EMBL/GenBank/DDBJ databases">
        <title>Bipolaris sorokiniana Genome sequencing.</title>
        <authorList>
            <person name="Wang H."/>
        </authorList>
    </citation>
    <scope>NUCLEOTIDE SEQUENCE</scope>
</reference>
<name>A0A8H5ZPD5_COCSA</name>
<proteinExistence type="predicted"/>
<accession>A0A8H5ZPD5</accession>
<evidence type="ECO:0000313" key="4">
    <source>
        <dbReference type="Proteomes" id="UP000624244"/>
    </source>
</evidence>